<evidence type="ECO:0000313" key="1">
    <source>
        <dbReference type="EMBL" id="KAJ7088428.1"/>
    </source>
</evidence>
<comment type="caution">
    <text evidence="1">The sequence shown here is derived from an EMBL/GenBank/DDBJ whole genome shotgun (WGS) entry which is preliminary data.</text>
</comment>
<sequence>SLKAARKRVAAYEKLIDLISVNEVPGISRLLSTAKKEGWGTKKTTEKCQLAIDGEYHPRNYTKLDRDLAILIYELGGGAALYALNKAPIMLPSRFTIAEARREQNLRITVGDVKITDILENIETLFSDVDTGDSGPVLHAISQDEIAGDGRLCYLDQTDEIAGLCEHATSKLKTFRMGSDLTCVEDVVRAIKAGDIHVGKEFSVAAFSRHAPDDYGAKPVLLMPTCKKGSWQSSAQILQKLLQAWKLSPFGEAKHGPLVSIASDGDGRRRAAMYLICMHKRLGPDDPIYKFLSDLPGLNLYTGEGGLTMDFDYKHLFKRLCTLLCSLAGILVNNVVINKTLIAQWLEKLSDHDWSDESIHALLHPKDPQDVGRAVKLLCLVTELRDLDTSEFSPSEKNTHRALSLLGEVFDPLVDPFINPTLSLSEQMIKLVTFAHLACALFVKHGGDFFSHQLYGDLQCMVKNLIFKIAHSKVLNPQLKVFLCLLGDDVLEILFGRSRMIGGHSPNHAIDELRQRFCSALRMDKIFRQYPHLERRARRLRLVRSRDVDHLSPREWEGDLTAGSCDIQGCYRKGVDLARGILAKYGCDMDFSARFAAEDFDLMRPNGGKYPGLSKEVDRSLGDVSITSESESARNDSLAASDILAFDAKLALAEEQAIQAASDAALPPEGHSIWVNLAGDGSKKAHKKTILRTFMDPTFDIDDGKSHDRLMRGLFATLVCFNTSQVTLAILQCTGIKIIDTHPIKYLEAAPIAEISLPDSRYEISGQILSLVPFEESPASSREISWAWVAQFVAFESAKSKQPSTTDAPARMRHLSITIDGRLVLPLTSTDVKQVPLEEILKIPQSSDTESEKTWVFTNSKLEALGVSLLERVQDEGVRLKIPVYGAVKEGRYPYEATIQDGNQTTRTISHCFNSVTAPAGKDSRRPCGICQKNVAGPDRQNHVGKHILLSQRGVAETSTVADKYPCGFCGKEMSDGGCTISIASGKAISSCPEWYQFQVKAALKISGARPCTNAPLKCSLCPETHWKYNMPQHLREKHPTWKVTMPPHAVVVLSSAILIAHDEETRLGVPQEAQTSQPMPAS</sequence>
<name>A0AAD6U2P5_9AGAR</name>
<keyword evidence="2" id="KW-1185">Reference proteome</keyword>
<accession>A0AAD6U2P5</accession>
<dbReference type="AlphaFoldDB" id="A0AAD6U2P5"/>
<feature type="non-terminal residue" evidence="1">
    <location>
        <position position="1083"/>
    </location>
</feature>
<reference evidence="1" key="1">
    <citation type="submission" date="2023-03" db="EMBL/GenBank/DDBJ databases">
        <title>Massive genome expansion in bonnet fungi (Mycena s.s.) driven by repeated elements and novel gene families across ecological guilds.</title>
        <authorList>
            <consortium name="Lawrence Berkeley National Laboratory"/>
            <person name="Harder C.B."/>
            <person name="Miyauchi S."/>
            <person name="Viragh M."/>
            <person name="Kuo A."/>
            <person name="Thoen E."/>
            <person name="Andreopoulos B."/>
            <person name="Lu D."/>
            <person name="Skrede I."/>
            <person name="Drula E."/>
            <person name="Henrissat B."/>
            <person name="Morin E."/>
            <person name="Kohler A."/>
            <person name="Barry K."/>
            <person name="LaButti K."/>
            <person name="Morin E."/>
            <person name="Salamov A."/>
            <person name="Lipzen A."/>
            <person name="Mereny Z."/>
            <person name="Hegedus B."/>
            <person name="Baldrian P."/>
            <person name="Stursova M."/>
            <person name="Weitz H."/>
            <person name="Taylor A."/>
            <person name="Grigoriev I.V."/>
            <person name="Nagy L.G."/>
            <person name="Martin F."/>
            <person name="Kauserud H."/>
        </authorList>
    </citation>
    <scope>NUCLEOTIDE SEQUENCE</scope>
    <source>
        <strain evidence="1">CBHHK173m</strain>
    </source>
</reference>
<protein>
    <submittedName>
        <fullName evidence="1">Uncharacterized protein</fullName>
    </submittedName>
</protein>
<feature type="non-terminal residue" evidence="1">
    <location>
        <position position="1"/>
    </location>
</feature>
<dbReference type="EMBL" id="JARJCN010000026">
    <property type="protein sequence ID" value="KAJ7088428.1"/>
    <property type="molecule type" value="Genomic_DNA"/>
</dbReference>
<dbReference type="Proteomes" id="UP001222325">
    <property type="component" value="Unassembled WGS sequence"/>
</dbReference>
<gene>
    <name evidence="1" type="ORF">B0H15DRAFT_982116</name>
</gene>
<organism evidence="1 2">
    <name type="scientific">Mycena belliarum</name>
    <dbReference type="NCBI Taxonomy" id="1033014"/>
    <lineage>
        <taxon>Eukaryota</taxon>
        <taxon>Fungi</taxon>
        <taxon>Dikarya</taxon>
        <taxon>Basidiomycota</taxon>
        <taxon>Agaricomycotina</taxon>
        <taxon>Agaricomycetes</taxon>
        <taxon>Agaricomycetidae</taxon>
        <taxon>Agaricales</taxon>
        <taxon>Marasmiineae</taxon>
        <taxon>Mycenaceae</taxon>
        <taxon>Mycena</taxon>
    </lineage>
</organism>
<proteinExistence type="predicted"/>
<evidence type="ECO:0000313" key="2">
    <source>
        <dbReference type="Proteomes" id="UP001222325"/>
    </source>
</evidence>